<evidence type="ECO:0000313" key="7">
    <source>
        <dbReference type="RefSeq" id="XP_008588087.1"/>
    </source>
</evidence>
<feature type="domain" description="IRG-type G" evidence="5">
    <location>
        <begin position="69"/>
        <end position="251"/>
    </location>
</feature>
<proteinExistence type="inferred from homology"/>
<dbReference type="InterPro" id="IPR030385">
    <property type="entry name" value="G_IRG_dom"/>
</dbReference>
<sequence>MGQRSSATPHDGQHQDSSFGLNAYIKNLKIENKIISQETINLIDLHLTKGNIQGVNSVINDALKGIDNVQLNIAVTGECGSGKSSFINALREVGPEEEDAAPTGVVETTMERTPYKHQKFHNVTLWDLPGYGTCNFQPKDYLRKVKFGEYDFFIIVSATRFKQNDIELAQMIRIMKKNFYFVRTKVDFDLKNEQESKPTTFDREKVLQQIRNYGLHNFMKNEINKPQIFLISSKDLSDYDFPILTDTLLKDLPIQKRHIFMLSLPSITEGAIERKRDSLKQMIWLKALKAGALATFPLVGIIIDSDIDKLKESLKQYQVFFGVDDASLQSLAKDFQVPVKQLNAIIKSPHLLENKKEESIGETLLKYFEIFCSANGGLLATGLYFRKMYYLQLYFLDIVTDDAKVLLKEVYSRNGLTSHRLESSGCQNPNS</sequence>
<evidence type="ECO:0000313" key="6">
    <source>
        <dbReference type="Proteomes" id="UP000694923"/>
    </source>
</evidence>
<dbReference type="InterPro" id="IPR007743">
    <property type="entry name" value="Immunity-related_GTPase-like"/>
</dbReference>
<evidence type="ECO:0000256" key="4">
    <source>
        <dbReference type="ARBA" id="ARBA00023134"/>
    </source>
</evidence>
<evidence type="ECO:0000256" key="1">
    <source>
        <dbReference type="ARBA" id="ARBA00005429"/>
    </source>
</evidence>
<evidence type="ECO:0000256" key="2">
    <source>
        <dbReference type="ARBA" id="ARBA00022741"/>
    </source>
</evidence>
<dbReference type="Pfam" id="PF05049">
    <property type="entry name" value="IIGP"/>
    <property type="match status" value="1"/>
</dbReference>
<keyword evidence="2" id="KW-0547">Nucleotide-binding</keyword>
<protein>
    <submittedName>
        <fullName evidence="7">Interferon-inducible GTPase 1-like</fullName>
    </submittedName>
</protein>
<evidence type="ECO:0000256" key="3">
    <source>
        <dbReference type="ARBA" id="ARBA00022801"/>
    </source>
</evidence>
<dbReference type="PANTHER" id="PTHR32341">
    <property type="entry name" value="INTERFERON-INDUCIBLE GTPASE"/>
    <property type="match status" value="1"/>
</dbReference>
<keyword evidence="6" id="KW-1185">Reference proteome</keyword>
<reference evidence="7" key="1">
    <citation type="submission" date="2025-08" db="UniProtKB">
        <authorList>
            <consortium name="RefSeq"/>
        </authorList>
    </citation>
    <scope>IDENTIFICATION</scope>
</reference>
<dbReference type="CDD" id="cd04104">
    <property type="entry name" value="p47_IIGP_like"/>
    <property type="match status" value="1"/>
</dbReference>
<name>A0ABM0S5E6_GALVR</name>
<evidence type="ECO:0000259" key="5">
    <source>
        <dbReference type="PROSITE" id="PS51716"/>
    </source>
</evidence>
<dbReference type="Proteomes" id="UP000694923">
    <property type="component" value="Unplaced"/>
</dbReference>
<keyword evidence="4" id="KW-0342">GTP-binding</keyword>
<dbReference type="PROSITE" id="PS51716">
    <property type="entry name" value="G_IRG"/>
    <property type="match status" value="1"/>
</dbReference>
<dbReference type="Gene3D" id="3.40.50.300">
    <property type="entry name" value="P-loop containing nucleotide triphosphate hydrolases"/>
    <property type="match status" value="1"/>
</dbReference>
<comment type="similarity">
    <text evidence="1">Belongs to the TRAFAC class dynamin-like GTPase superfamily. IRG family.</text>
</comment>
<dbReference type="PANTHER" id="PTHR32341:SF15">
    <property type="entry name" value="INTERFERON-GAMMA-INDUCIBLE GTPASE 10-RELATED"/>
    <property type="match status" value="1"/>
</dbReference>
<dbReference type="SUPFAM" id="SSF52540">
    <property type="entry name" value="P-loop containing nucleoside triphosphate hydrolases"/>
    <property type="match status" value="1"/>
</dbReference>
<dbReference type="RefSeq" id="XP_008588087.1">
    <property type="nucleotide sequence ID" value="XM_008589865.1"/>
</dbReference>
<dbReference type="InterPro" id="IPR027417">
    <property type="entry name" value="P-loop_NTPase"/>
</dbReference>
<accession>A0ABM0S5E6</accession>
<dbReference type="GeneID" id="103605285"/>
<gene>
    <name evidence="7" type="primary">LOC103605285</name>
</gene>
<dbReference type="InterPro" id="IPR051515">
    <property type="entry name" value="IRG"/>
</dbReference>
<keyword evidence="3" id="KW-0378">Hydrolase</keyword>
<organism evidence="6 7">
    <name type="scientific">Galeopterus variegatus</name>
    <name type="common">Malayan flying lemur</name>
    <name type="synonym">Cynocephalus variegatus</name>
    <dbReference type="NCBI Taxonomy" id="482537"/>
    <lineage>
        <taxon>Eukaryota</taxon>
        <taxon>Metazoa</taxon>
        <taxon>Chordata</taxon>
        <taxon>Craniata</taxon>
        <taxon>Vertebrata</taxon>
        <taxon>Euteleostomi</taxon>
        <taxon>Mammalia</taxon>
        <taxon>Eutheria</taxon>
        <taxon>Euarchontoglires</taxon>
        <taxon>Dermoptera</taxon>
        <taxon>Cynocephalidae</taxon>
        <taxon>Galeopterus</taxon>
    </lineage>
</organism>